<accession>A0A9X2EJ65</accession>
<dbReference type="RefSeq" id="WP_252464379.1">
    <property type="nucleotide sequence ID" value="NZ_JALBWM010000006.1"/>
</dbReference>
<protein>
    <submittedName>
        <fullName evidence="5">Alpha/beta hydrolase</fullName>
    </submittedName>
</protein>
<gene>
    <name evidence="5" type="ORF">MO867_02555</name>
</gene>
<feature type="active site" evidence="3">
    <location>
        <position position="162"/>
    </location>
</feature>
<dbReference type="InterPro" id="IPR029058">
    <property type="entry name" value="AB_hydrolase_fold"/>
</dbReference>
<comment type="caution">
    <text evidence="5">The sequence shown here is derived from an EMBL/GenBank/DDBJ whole genome shotgun (WGS) entry which is preliminary data.</text>
</comment>
<dbReference type="Gene3D" id="3.40.50.1820">
    <property type="entry name" value="alpha/beta hydrolase"/>
    <property type="match status" value="1"/>
</dbReference>
<comment type="similarity">
    <text evidence="1">Belongs to the 'GDXG' lipolytic enzyme family.</text>
</comment>
<evidence type="ECO:0000313" key="6">
    <source>
        <dbReference type="Proteomes" id="UP001139028"/>
    </source>
</evidence>
<dbReference type="GO" id="GO:0016787">
    <property type="term" value="F:hydrolase activity"/>
    <property type="evidence" value="ECO:0007669"/>
    <property type="project" value="UniProtKB-KW"/>
</dbReference>
<dbReference type="PANTHER" id="PTHR48081">
    <property type="entry name" value="AB HYDROLASE SUPERFAMILY PROTEIN C4A8.06C"/>
    <property type="match status" value="1"/>
</dbReference>
<feature type="domain" description="Alpha/beta hydrolase fold-3" evidence="4">
    <location>
        <begin position="83"/>
        <end position="288"/>
    </location>
</feature>
<dbReference type="InterPro" id="IPR050300">
    <property type="entry name" value="GDXG_lipolytic_enzyme"/>
</dbReference>
<dbReference type="Pfam" id="PF07859">
    <property type="entry name" value="Abhydrolase_3"/>
    <property type="match status" value="1"/>
</dbReference>
<dbReference type="InterPro" id="IPR033140">
    <property type="entry name" value="Lipase_GDXG_put_SER_AS"/>
</dbReference>
<evidence type="ECO:0000256" key="3">
    <source>
        <dbReference type="PROSITE-ProRule" id="PRU10038"/>
    </source>
</evidence>
<evidence type="ECO:0000259" key="4">
    <source>
        <dbReference type="Pfam" id="PF07859"/>
    </source>
</evidence>
<dbReference type="Proteomes" id="UP001139028">
    <property type="component" value="Unassembled WGS sequence"/>
</dbReference>
<name>A0A9X2EJ65_9GAMM</name>
<organism evidence="5 6">
    <name type="scientific">Microbulbifer okhotskensis</name>
    <dbReference type="NCBI Taxonomy" id="2926617"/>
    <lineage>
        <taxon>Bacteria</taxon>
        <taxon>Pseudomonadati</taxon>
        <taxon>Pseudomonadota</taxon>
        <taxon>Gammaproteobacteria</taxon>
        <taxon>Cellvibrionales</taxon>
        <taxon>Microbulbiferaceae</taxon>
        <taxon>Microbulbifer</taxon>
    </lineage>
</organism>
<proteinExistence type="inferred from homology"/>
<keyword evidence="6" id="KW-1185">Reference proteome</keyword>
<dbReference type="PROSITE" id="PS01174">
    <property type="entry name" value="LIPASE_GDXG_SER"/>
    <property type="match status" value="1"/>
</dbReference>
<evidence type="ECO:0000313" key="5">
    <source>
        <dbReference type="EMBL" id="MCO1333212.1"/>
    </source>
</evidence>
<dbReference type="SUPFAM" id="SSF53474">
    <property type="entry name" value="alpha/beta-Hydrolases"/>
    <property type="match status" value="1"/>
</dbReference>
<evidence type="ECO:0000256" key="2">
    <source>
        <dbReference type="ARBA" id="ARBA00022801"/>
    </source>
</evidence>
<dbReference type="EMBL" id="JALBWM010000006">
    <property type="protein sequence ID" value="MCO1333212.1"/>
    <property type="molecule type" value="Genomic_DNA"/>
</dbReference>
<evidence type="ECO:0000256" key="1">
    <source>
        <dbReference type="ARBA" id="ARBA00010515"/>
    </source>
</evidence>
<keyword evidence="2 5" id="KW-0378">Hydrolase</keyword>
<reference evidence="5" key="1">
    <citation type="journal article" date="2022" name="Arch. Microbiol.">
        <title>Microbulbifer okhotskensis sp. nov., isolated from a deep bottom sediment of the Okhotsk Sea.</title>
        <authorList>
            <person name="Romanenko L."/>
            <person name="Kurilenko V."/>
            <person name="Otstavnykh N."/>
            <person name="Velansky P."/>
            <person name="Isaeva M."/>
            <person name="Mikhailov V."/>
        </authorList>
    </citation>
    <scope>NUCLEOTIDE SEQUENCE</scope>
    <source>
        <strain evidence="5">OS29</strain>
    </source>
</reference>
<dbReference type="PANTHER" id="PTHR48081:SF8">
    <property type="entry name" value="ALPHA_BETA HYDROLASE FOLD-3 DOMAIN-CONTAINING PROTEIN-RELATED"/>
    <property type="match status" value="1"/>
</dbReference>
<dbReference type="InterPro" id="IPR013094">
    <property type="entry name" value="AB_hydrolase_3"/>
</dbReference>
<dbReference type="AlphaFoldDB" id="A0A9X2EJ65"/>
<sequence>MRKVNDRLSEFLDEFNHLMKGKFSEGFEFNVINVRETSANLISKYVTDTPEIASIRDGVVYASGYDIPIRVFIPYPDEVLPVLVYFHGGGHVAGSVASFDSICRKISRATKHIVVAPEYRLAPESRYPCGVTDCYAVVTGVWTALDRMGQYYQPSLSVAGDSAGGALAATMSHLAQFDYSVKIKKQVLIYPVLDYTMRLKSHQENAAGYFLETRKSVWYLGQYFREGQCRREASPLFMDFTAGLPETLVFTVEFCPHRDAGDIYFRKVEEVGVRSENIHFTDMIHPFLNFEELVKGECSKVYSRMNSFLND</sequence>